<evidence type="ECO:0000313" key="3">
    <source>
        <dbReference type="Proteomes" id="UP000054928"/>
    </source>
</evidence>
<protein>
    <submittedName>
        <fullName evidence="2">Uncharacterized protein</fullName>
    </submittedName>
</protein>
<keyword evidence="3" id="KW-1185">Reference proteome</keyword>
<dbReference type="GeneID" id="36396179"/>
<dbReference type="OrthoDB" id="58467at2759"/>
<accession>A0A0N7L6N7</accession>
<dbReference type="EMBL" id="CCYD01001336">
    <property type="protein sequence ID" value="CEG44787.1"/>
    <property type="molecule type" value="Genomic_DNA"/>
</dbReference>
<dbReference type="STRING" id="4781.A0A0N7L6N7"/>
<sequence length="431" mass="49680">MDSSRVIRHSFEMLTPPRMTAEESEARKWTIVSIPLSNSKLLHLCSNLVTLCTTLIHAGVLEDMRQKLRDCAQASRGILAAYQQLVDFLSQAVETQVVNLPRWKHAMESNEESTWDLYEMLKHSEPWLIHEPWWVVLDTDDQEQAGDKDEGVLRPLPYLQVFTDYYRAIQDAVPSRQDIEVATSLRNAALTGAIGLTGEWHRQGEFDEHHLQQPHCVASIRSATTASSLSWFARCIHAHMTKTFQITETNETMTISLSNSLVSPDAVFLLQLNEPEPTVVFPQDYFPFGWSRKRLVMAYRAWRVRAIGDSNGSAVAVQFMRWPDHQDLELWEHDDEEDVNEKNLNAEREPEEEPNHQTGKFRRLRTRITMYFSVFSTTTLQVRTIVETSFAPIAITTSTTHPSEMDMLKYFKSPSSWEMRSQISQQYTKSL</sequence>
<name>A0A0N7L6N7_PLAHL</name>
<evidence type="ECO:0000256" key="1">
    <source>
        <dbReference type="SAM" id="MobiDB-lite"/>
    </source>
</evidence>
<dbReference type="RefSeq" id="XP_024581156.1">
    <property type="nucleotide sequence ID" value="XM_024730928.1"/>
</dbReference>
<reference evidence="3" key="1">
    <citation type="submission" date="2014-09" db="EMBL/GenBank/DDBJ databases">
        <authorList>
            <person name="Sharma Rahul"/>
            <person name="Thines Marco"/>
        </authorList>
    </citation>
    <scope>NUCLEOTIDE SEQUENCE [LARGE SCALE GENOMIC DNA]</scope>
</reference>
<organism evidence="2 3">
    <name type="scientific">Plasmopara halstedii</name>
    <name type="common">Downy mildew of sunflower</name>
    <dbReference type="NCBI Taxonomy" id="4781"/>
    <lineage>
        <taxon>Eukaryota</taxon>
        <taxon>Sar</taxon>
        <taxon>Stramenopiles</taxon>
        <taxon>Oomycota</taxon>
        <taxon>Peronosporomycetes</taxon>
        <taxon>Peronosporales</taxon>
        <taxon>Peronosporaceae</taxon>
        <taxon>Plasmopara</taxon>
    </lineage>
</organism>
<feature type="region of interest" description="Disordered" evidence="1">
    <location>
        <begin position="333"/>
        <end position="359"/>
    </location>
</feature>
<proteinExistence type="predicted"/>
<dbReference type="Proteomes" id="UP000054928">
    <property type="component" value="Unassembled WGS sequence"/>
</dbReference>
<evidence type="ECO:0000313" key="2">
    <source>
        <dbReference type="EMBL" id="CEG44787.1"/>
    </source>
</evidence>
<dbReference type="AlphaFoldDB" id="A0A0N7L6N7"/>